<dbReference type="PANTHER" id="PTHR35788">
    <property type="entry name" value="EXPORTED PROTEIN-RELATED"/>
    <property type="match status" value="1"/>
</dbReference>
<dbReference type="InterPro" id="IPR007391">
    <property type="entry name" value="Vancomycin_resist_VanW"/>
</dbReference>
<protein>
    <submittedName>
        <fullName evidence="1">Vancomycin resistance protein</fullName>
    </submittedName>
</protein>
<organism evidence="1 2">
    <name type="scientific">Paenibacillus sambharensis</name>
    <dbReference type="NCBI Taxonomy" id="1803190"/>
    <lineage>
        <taxon>Bacteria</taxon>
        <taxon>Bacillati</taxon>
        <taxon>Bacillota</taxon>
        <taxon>Bacilli</taxon>
        <taxon>Bacillales</taxon>
        <taxon>Paenibacillaceae</taxon>
        <taxon>Paenibacillus</taxon>
    </lineage>
</organism>
<comment type="caution">
    <text evidence="1">The sequence shown here is derived from an EMBL/GenBank/DDBJ whole genome shotgun (WGS) entry which is preliminary data.</text>
</comment>
<evidence type="ECO:0000313" key="1">
    <source>
        <dbReference type="EMBL" id="PZD96325.1"/>
    </source>
</evidence>
<sequence length="281" mass="32480">MSALKPVKRSVLRLTLGKWFYRTRRYASWYWPGKRYADKPALHAGRLPYTIFTHRTPTLRKLKDVDMWLQHNKVHNLKLACSKLDGVIIRPGETLSYWRTIGNPSKRRGYVEGMVLYFGTFKPGYGGGLCQLSNLIYWMTLHSPLTVTERHRHSYDVFPDANRKLPFGSGATCAYNYLDLQICNTTEACYQLCLRVADNELVGSWRSDAVPVHTYKVYEKAHRMQAEPWGAYTRHNEIWRHVYNMDAGLVKDEYITENHALMMYEPLLAEAAGPAADVQQA</sequence>
<dbReference type="Proteomes" id="UP000249522">
    <property type="component" value="Unassembled WGS sequence"/>
</dbReference>
<evidence type="ECO:0000313" key="2">
    <source>
        <dbReference type="Proteomes" id="UP000249522"/>
    </source>
</evidence>
<keyword evidence="2" id="KW-1185">Reference proteome</keyword>
<dbReference type="OrthoDB" id="9813301at2"/>
<dbReference type="EMBL" id="QKRB01000041">
    <property type="protein sequence ID" value="PZD96325.1"/>
    <property type="molecule type" value="Genomic_DNA"/>
</dbReference>
<reference evidence="1 2" key="1">
    <citation type="submission" date="2018-06" db="EMBL/GenBank/DDBJ databases">
        <title>Paenibacillus imtechensis sp. nov.</title>
        <authorList>
            <person name="Pinnaka A.K."/>
            <person name="Singh H."/>
            <person name="Kaur M."/>
        </authorList>
    </citation>
    <scope>NUCLEOTIDE SEQUENCE [LARGE SCALE GENOMIC DNA]</scope>
    <source>
        <strain evidence="1 2">SMB1</strain>
    </source>
</reference>
<dbReference type="PANTHER" id="PTHR35788:SF1">
    <property type="entry name" value="EXPORTED PROTEIN"/>
    <property type="match status" value="1"/>
</dbReference>
<name>A0A2W1LN58_9BACL</name>
<accession>A0A2W1LN58</accession>
<dbReference type="AlphaFoldDB" id="A0A2W1LN58"/>
<gene>
    <name evidence="1" type="ORF">DNH61_08740</name>
</gene>
<dbReference type="InterPro" id="IPR052913">
    <property type="entry name" value="Glycopeptide_resist_protein"/>
</dbReference>
<dbReference type="RefSeq" id="WP_111146323.1">
    <property type="nucleotide sequence ID" value="NZ_QKRB01000041.1"/>
</dbReference>
<dbReference type="Pfam" id="PF04294">
    <property type="entry name" value="VanW"/>
    <property type="match status" value="1"/>
</dbReference>
<proteinExistence type="predicted"/>